<organism evidence="6 7">
    <name type="scientific">Sulfobacillus harzensis</name>
    <dbReference type="NCBI Taxonomy" id="2729629"/>
    <lineage>
        <taxon>Bacteria</taxon>
        <taxon>Bacillati</taxon>
        <taxon>Bacillota</taxon>
        <taxon>Clostridia</taxon>
        <taxon>Eubacteriales</taxon>
        <taxon>Clostridiales Family XVII. Incertae Sedis</taxon>
        <taxon>Sulfobacillus</taxon>
    </lineage>
</organism>
<dbReference type="AlphaFoldDB" id="A0A7Y0L4L9"/>
<dbReference type="SUPFAM" id="SSF88688">
    <property type="entry name" value="Families 57/38 glycoside transferase middle domain"/>
    <property type="match status" value="1"/>
</dbReference>
<dbReference type="InterPro" id="IPR037094">
    <property type="entry name" value="Glyco_hydro_38_cen_sf"/>
</dbReference>
<dbReference type="SUPFAM" id="SSF88713">
    <property type="entry name" value="Glycoside hydrolase/deacetylase"/>
    <property type="match status" value="1"/>
</dbReference>
<dbReference type="Gene3D" id="1.20.1270.50">
    <property type="entry name" value="Glycoside hydrolase family 38, central domain"/>
    <property type="match status" value="1"/>
</dbReference>
<keyword evidence="4" id="KW-0326">Glycosidase</keyword>
<evidence type="ECO:0000313" key="7">
    <source>
        <dbReference type="Proteomes" id="UP000533476"/>
    </source>
</evidence>
<dbReference type="Proteomes" id="UP000533476">
    <property type="component" value="Unassembled WGS sequence"/>
</dbReference>
<dbReference type="Pfam" id="PF07748">
    <property type="entry name" value="Glyco_hydro_38C"/>
    <property type="match status" value="1"/>
</dbReference>
<dbReference type="PANTHER" id="PTHR46017:SF1">
    <property type="entry name" value="ALPHA-MANNOSIDASE 2C1"/>
    <property type="match status" value="1"/>
</dbReference>
<comment type="caution">
    <text evidence="6">The sequence shown here is derived from an EMBL/GenBank/DDBJ whole genome shotgun (WGS) entry which is preliminary data.</text>
</comment>
<dbReference type="GO" id="GO:0009313">
    <property type="term" value="P:oligosaccharide catabolic process"/>
    <property type="evidence" value="ECO:0007669"/>
    <property type="project" value="TreeGrafter"/>
</dbReference>
<dbReference type="InterPro" id="IPR011330">
    <property type="entry name" value="Glyco_hydro/deAcase_b/a-brl"/>
</dbReference>
<evidence type="ECO:0000256" key="1">
    <source>
        <dbReference type="ARBA" id="ARBA00009792"/>
    </source>
</evidence>
<evidence type="ECO:0000256" key="3">
    <source>
        <dbReference type="ARBA" id="ARBA00022801"/>
    </source>
</evidence>
<dbReference type="InterPro" id="IPR027291">
    <property type="entry name" value="Glyco_hydro_38_N_sf"/>
</dbReference>
<gene>
    <name evidence="6" type="ORF">HIJ39_12320</name>
</gene>
<dbReference type="InterPro" id="IPR000602">
    <property type="entry name" value="Glyco_hydro_38_N"/>
</dbReference>
<keyword evidence="7" id="KW-1185">Reference proteome</keyword>
<keyword evidence="2" id="KW-0479">Metal-binding</keyword>
<dbReference type="GO" id="GO:0046872">
    <property type="term" value="F:metal ion binding"/>
    <property type="evidence" value="ECO:0007669"/>
    <property type="project" value="UniProtKB-KW"/>
</dbReference>
<dbReference type="RefSeq" id="WP_169100105.1">
    <property type="nucleotide sequence ID" value="NZ_JABBVZ010000040.1"/>
</dbReference>
<evidence type="ECO:0000313" key="6">
    <source>
        <dbReference type="EMBL" id="NMP23125.1"/>
    </source>
</evidence>
<dbReference type="InterPro" id="IPR011682">
    <property type="entry name" value="Glyco_hydro_38_C"/>
</dbReference>
<dbReference type="InterPro" id="IPR015341">
    <property type="entry name" value="Glyco_hydro_38_cen"/>
</dbReference>
<dbReference type="PANTHER" id="PTHR46017">
    <property type="entry name" value="ALPHA-MANNOSIDASE 2C1"/>
    <property type="match status" value="1"/>
</dbReference>
<sequence>MFKSYQFWLTLLWTWSVVQREPITDWMVQYAGQEPRVHDPDFHAWTEPEISFRTLFADAVVPWEDAVFEAEVRGETLLRVDNQPACGLNPFHTRFPLHHAAGDRVLLTLEQVTTGLMGVASANPGLDRCHWIRLDPMTESCYWDLAVLLEWGDDPDTPPDLKRQLARWLDQALAPLIARAPDEDALRAHVFRTGRSAEEEGLARALHHGPVSGLQPVPPRERRALVATLHQRLRDVYQSLHHAAPKGAGKLVMMGHAHIDLAWLWPMAETARKTIRTAAGQAALLEAFPAWRFGMSSPEMWRIIQTEPDLARRWLALADSHRVEPLGAFWVEADSQLLGGTSLLRHLAYGLEYFEKTLGRRPRTAFLPDTFGFSGALPTFLNAAGIDLFLTTKINWNDSTRFPYKHFRWVGPDGSAIAAMIFGNSPDGYNGTASIRDLKAAWDSFAQGGGEGAVLYAFGHGDGGGGPDESMLQRLTRYRQLPLLPDLVDASPESLILPPDAEKHLPRWHGDLYLEFHRGVFTTQTRVKSETRQVERELASAEAWAIAAGGRPDLKEAWTTYLRNHFHDILPGSSIGAVYEDFRLDMEIVRHQVHAVEEDALNRLFPGTGTGTALVIGHRGRVSRPEIPLMVERRGAFQVFWGGAWHQSRPVGPHQYAVDVPALPPASMAAFPLQDMADEVLPSESRPSDRVRWMSRTLEVVIGPDGLHSLKHEGRELLDGVAGVELFFQHPREFDAWELEPSNRRGPVSLQHDIPVIEWQGPHTTIVQLHHHRGETTIKERITLNGELQQIDLAISLHIAERRLVTQYRIPTTLSSDHVSRETLFGADTLPARPSGPADEARFEWAAHRFIDLAEPHQGLALMNDGRFGHHVDNGTMSITLSTAPLYPDPGADGDPVPVRLALVPHRAHWTDAHIMERAQDFSEPPMISERSVALKDYAVAAPLLGLPPNVALLNAKPAEDGSGDVIYHLGEMWGDACHVKVTWPYPVSAAFQADLVSEEPLLPLEVHEGYDSTLNIRAHQLFIIRMRPLPN</sequence>
<evidence type="ECO:0000256" key="2">
    <source>
        <dbReference type="ARBA" id="ARBA00022723"/>
    </source>
</evidence>
<dbReference type="GO" id="GO:0004559">
    <property type="term" value="F:alpha-mannosidase activity"/>
    <property type="evidence" value="ECO:0007669"/>
    <property type="project" value="InterPro"/>
</dbReference>
<proteinExistence type="inferred from homology"/>
<protein>
    <recommendedName>
        <fullName evidence="5">Glycoside hydrolase family 38 central domain-containing protein</fullName>
    </recommendedName>
</protein>
<dbReference type="SUPFAM" id="SSF74650">
    <property type="entry name" value="Galactose mutarotase-like"/>
    <property type="match status" value="1"/>
</dbReference>
<dbReference type="GO" id="GO:0006013">
    <property type="term" value="P:mannose metabolic process"/>
    <property type="evidence" value="ECO:0007669"/>
    <property type="project" value="InterPro"/>
</dbReference>
<dbReference type="SMART" id="SM00872">
    <property type="entry name" value="Alpha-mann_mid"/>
    <property type="match status" value="1"/>
</dbReference>
<name>A0A7Y0L4L9_9FIRM</name>
<comment type="similarity">
    <text evidence="1">Belongs to the glycosyl hydrolase 38 family.</text>
</comment>
<dbReference type="Pfam" id="PF09261">
    <property type="entry name" value="Alpha-mann_mid"/>
    <property type="match status" value="1"/>
</dbReference>
<dbReference type="Gene3D" id="3.20.110.10">
    <property type="entry name" value="Glycoside hydrolase 38, N terminal domain"/>
    <property type="match status" value="1"/>
</dbReference>
<evidence type="ECO:0000259" key="5">
    <source>
        <dbReference type="SMART" id="SM00872"/>
    </source>
</evidence>
<keyword evidence="3" id="KW-0378">Hydrolase</keyword>
<accession>A0A7Y0L4L9</accession>
<dbReference type="GO" id="GO:0030246">
    <property type="term" value="F:carbohydrate binding"/>
    <property type="evidence" value="ECO:0007669"/>
    <property type="project" value="InterPro"/>
</dbReference>
<feature type="domain" description="Glycoside hydrolase family 38 central" evidence="5">
    <location>
        <begin position="515"/>
        <end position="586"/>
    </location>
</feature>
<dbReference type="InterPro" id="IPR011013">
    <property type="entry name" value="Gal_mutarotase_sf_dom"/>
</dbReference>
<dbReference type="InterPro" id="IPR028995">
    <property type="entry name" value="Glyco_hydro_57/38_cen_sf"/>
</dbReference>
<dbReference type="Pfam" id="PF01074">
    <property type="entry name" value="Glyco_hydro_38N"/>
    <property type="match status" value="1"/>
</dbReference>
<dbReference type="Gene3D" id="2.70.98.30">
    <property type="entry name" value="Golgi alpha-mannosidase II, domain 4"/>
    <property type="match status" value="1"/>
</dbReference>
<dbReference type="EMBL" id="JABBVZ010000040">
    <property type="protein sequence ID" value="NMP23125.1"/>
    <property type="molecule type" value="Genomic_DNA"/>
</dbReference>
<evidence type="ECO:0000256" key="4">
    <source>
        <dbReference type="ARBA" id="ARBA00023295"/>
    </source>
</evidence>
<reference evidence="6 7" key="1">
    <citation type="submission" date="2020-04" db="EMBL/GenBank/DDBJ databases">
        <authorList>
            <person name="Zhang R."/>
            <person name="Schippers A."/>
        </authorList>
    </citation>
    <scope>NUCLEOTIDE SEQUENCE [LARGE SCALE GENOMIC DNA]</scope>
    <source>
        <strain evidence="6 7">DSM 109850</strain>
    </source>
</reference>